<dbReference type="InterPro" id="IPR048278">
    <property type="entry name" value="PFN"/>
</dbReference>
<comment type="subcellular location">
    <subcellularLocation>
        <location evidence="1">Cytoplasm</location>
        <location evidence="1">Cytoskeleton</location>
    </subcellularLocation>
</comment>
<dbReference type="PANTHER" id="PTHR11604:SF0">
    <property type="entry name" value="PROFILIN"/>
    <property type="match status" value="1"/>
</dbReference>
<dbReference type="InterPro" id="IPR005455">
    <property type="entry name" value="PFN_euk"/>
</dbReference>
<protein>
    <recommendedName>
        <fullName evidence="7">Profilin</fullName>
    </recommendedName>
</protein>
<dbReference type="Pfam" id="PF00235">
    <property type="entry name" value="Profilin"/>
    <property type="match status" value="1"/>
</dbReference>
<keyword evidence="3" id="KW-0963">Cytoplasm</keyword>
<evidence type="ECO:0000256" key="1">
    <source>
        <dbReference type="ARBA" id="ARBA00004245"/>
    </source>
</evidence>
<comment type="similarity">
    <text evidence="2 7">Belongs to the profilin family.</text>
</comment>
<dbReference type="InterPro" id="IPR027310">
    <property type="entry name" value="Profilin_CS"/>
</dbReference>
<organism evidence="8 9">
    <name type="scientific">Cladobotryum mycophilum</name>
    <dbReference type="NCBI Taxonomy" id="491253"/>
    <lineage>
        <taxon>Eukaryota</taxon>
        <taxon>Fungi</taxon>
        <taxon>Dikarya</taxon>
        <taxon>Ascomycota</taxon>
        <taxon>Pezizomycotina</taxon>
        <taxon>Sordariomycetes</taxon>
        <taxon>Hypocreomycetidae</taxon>
        <taxon>Hypocreales</taxon>
        <taxon>Hypocreaceae</taxon>
        <taxon>Cladobotryum</taxon>
    </lineage>
</organism>
<dbReference type="EMBL" id="JAVFKD010000016">
    <property type="protein sequence ID" value="KAK5988420.1"/>
    <property type="molecule type" value="Genomic_DNA"/>
</dbReference>
<dbReference type="SMART" id="SM00392">
    <property type="entry name" value="PROF"/>
    <property type="match status" value="1"/>
</dbReference>
<evidence type="ECO:0000256" key="7">
    <source>
        <dbReference type="RuleBase" id="RU003909"/>
    </source>
</evidence>
<evidence type="ECO:0000313" key="8">
    <source>
        <dbReference type="EMBL" id="KAK5988420.1"/>
    </source>
</evidence>
<evidence type="ECO:0000256" key="3">
    <source>
        <dbReference type="ARBA" id="ARBA00022490"/>
    </source>
</evidence>
<reference evidence="8 9" key="1">
    <citation type="submission" date="2024-01" db="EMBL/GenBank/DDBJ databases">
        <title>Complete genome of Cladobotryum mycophilum ATHUM6906.</title>
        <authorList>
            <person name="Christinaki A.C."/>
            <person name="Myridakis A.I."/>
            <person name="Kouvelis V.N."/>
        </authorList>
    </citation>
    <scope>NUCLEOTIDE SEQUENCE [LARGE SCALE GENOMIC DNA]</scope>
    <source>
        <strain evidence="8 9">ATHUM6906</strain>
    </source>
</reference>
<dbReference type="Proteomes" id="UP001338125">
    <property type="component" value="Unassembled WGS sequence"/>
</dbReference>
<evidence type="ECO:0000256" key="2">
    <source>
        <dbReference type="ARBA" id="ARBA00010058"/>
    </source>
</evidence>
<keyword evidence="4 7" id="KW-0009">Actin-binding</keyword>
<dbReference type="InterPro" id="IPR036140">
    <property type="entry name" value="PFN_sf"/>
</dbReference>
<keyword evidence="5 6" id="KW-0206">Cytoskeleton</keyword>
<sequence>MSWQSYVDEQLVDTHHVAKAAVVGADDGGTWASSKDFLKGGEGAGFINLFKSPADVFAKGVVVNGVKYMGIKGDSRSIYAKKGATGVVLVKTETTILVAYYNETQQPGNAASTVEKLADYLIENKL</sequence>
<gene>
    <name evidence="8" type="ORF">PT974_12574</name>
</gene>
<comment type="function">
    <text evidence="6">Binds to actin and affects the structure of the cytoskeleton. At high concentrations, profilin prevents the polymerization of actin, whereas it enhances it at low concentrations.</text>
</comment>
<comment type="subunit">
    <text evidence="6">Occurs in many kinds of cells as a complex with monomeric actin in a 1:1 ratio.</text>
</comment>
<dbReference type="PRINTS" id="PR01640">
    <property type="entry name" value="PROFILINPLNT"/>
</dbReference>
<evidence type="ECO:0000256" key="5">
    <source>
        <dbReference type="ARBA" id="ARBA00023212"/>
    </source>
</evidence>
<name>A0ABR0S8D9_9HYPO</name>
<proteinExistence type="inferred from homology"/>
<dbReference type="PANTHER" id="PTHR11604">
    <property type="entry name" value="PROFILIN"/>
    <property type="match status" value="1"/>
</dbReference>
<evidence type="ECO:0000313" key="9">
    <source>
        <dbReference type="Proteomes" id="UP001338125"/>
    </source>
</evidence>
<dbReference type="PRINTS" id="PR00392">
    <property type="entry name" value="PROFILIN"/>
</dbReference>
<accession>A0ABR0S8D9</accession>
<dbReference type="Gene3D" id="3.30.450.30">
    <property type="entry name" value="Dynein light chain 2a, cytoplasmic"/>
    <property type="match status" value="1"/>
</dbReference>
<keyword evidence="9" id="KW-1185">Reference proteome</keyword>
<evidence type="ECO:0000256" key="4">
    <source>
        <dbReference type="ARBA" id="ARBA00023203"/>
    </source>
</evidence>
<evidence type="ECO:0000256" key="6">
    <source>
        <dbReference type="RuleBase" id="RU003908"/>
    </source>
</evidence>
<dbReference type="SUPFAM" id="SSF55770">
    <property type="entry name" value="Profilin (actin-binding protein)"/>
    <property type="match status" value="1"/>
</dbReference>
<dbReference type="PROSITE" id="PS00414">
    <property type="entry name" value="PROFILIN"/>
    <property type="match status" value="1"/>
</dbReference>
<comment type="caution">
    <text evidence="8">The sequence shown here is derived from an EMBL/GenBank/DDBJ whole genome shotgun (WGS) entry which is preliminary data.</text>
</comment>
<dbReference type="CDD" id="cd00148">
    <property type="entry name" value="PROF"/>
    <property type="match status" value="1"/>
</dbReference>